<dbReference type="Pfam" id="PF22905">
    <property type="entry name" value="Hydro_N_hd"/>
    <property type="match status" value="1"/>
</dbReference>
<evidence type="ECO:0000313" key="3">
    <source>
        <dbReference type="Proteomes" id="UP001589810"/>
    </source>
</evidence>
<dbReference type="EMBL" id="JBHLUD010000008">
    <property type="protein sequence ID" value="MFC0544993.1"/>
    <property type="molecule type" value="Genomic_DNA"/>
</dbReference>
<dbReference type="RefSeq" id="WP_379794257.1">
    <property type="nucleotide sequence ID" value="NZ_JBHLUD010000008.1"/>
</dbReference>
<evidence type="ECO:0000313" key="2">
    <source>
        <dbReference type="EMBL" id="MFC0544993.1"/>
    </source>
</evidence>
<reference evidence="2 3" key="1">
    <citation type="submission" date="2024-09" db="EMBL/GenBank/DDBJ databases">
        <authorList>
            <person name="Sun Q."/>
            <person name="Mori K."/>
        </authorList>
    </citation>
    <scope>NUCLEOTIDE SEQUENCE [LARGE SCALE GENOMIC DNA]</scope>
    <source>
        <strain evidence="2 3">TBRC 1432</strain>
    </source>
</reference>
<name>A0ABV6MXG6_9PSEU</name>
<gene>
    <name evidence="2" type="ORF">ACFFH7_26040</name>
</gene>
<sequence>MSLISNDELAQKAGFDPWKEQAQLAKGDPAQVEGLAAAFYKAGGDMTTSNSYQQKAQHYVGEGYQVNGASPVDFDAQAAGTKTSPEHLQQIGKTLDSVAGDLDGAISKATSEVNGLNGELASIEQQWVGFMQQTGHHLPPEDREAARNDFINQAVAAVKAHGGTVHAVLTGYEETLFGAQKTMADLGYVPPSQLEDLGADADAYVKNLQTLAKKYADELKNNHSLDENWAKDAHKVAGEIAPYLDDPYFSSAFYGELGPQLSQILPNMLYASGSHTAAEDLKTFSHAFGTAVSNANDDPGMKAVADQFLVPPREAATSWSRAAMASNGHFPPDWLAQAARANALDEFAHHGAEGFGGMGFRGGPAGSFPYDVGVPDDVVAAWTQDLGGNPVAAREALATMGQPGTDVHIHGDPTAAYQDNIHKLVQYGKDDSTGSIAHGYGAAFEAAAGADNETDGSHSPEAVTFAKALFNDMAHDSKDVPPIAAQNFAKIGGSYVQEMAAGRHSEGDQVTDVGQYDRLAGDNAAFDVPPDVAQSFMKTFAGNEEATKIFDSAAGEAAHHAMLAGAQLDGDLLKQGKSAIGLNHAAEAYGSVSGSENSAAVAVVGKQVEDDEHAKEIMKGILSAGVDMIPAGKLAEAAGGAFLKVSDSVWDAMKHTTNMGLEHVYGAPSGSEQQLHELKDQGHQVAMVSDYERTAVLQEAGYPGTDKIPPELLDGKGHMLNVAQVMSDESLKKAYYDYMNGAAHHGQGTLGEGASVYDMTANAANSYVGGYQKADKSE</sequence>
<proteinExistence type="predicted"/>
<keyword evidence="3" id="KW-1185">Reference proteome</keyword>
<protein>
    <recommendedName>
        <fullName evidence="1">Predicted hydrolase N-terminal domain-containing protein</fullName>
    </recommendedName>
</protein>
<accession>A0ABV6MXG6</accession>
<evidence type="ECO:0000259" key="1">
    <source>
        <dbReference type="Pfam" id="PF22905"/>
    </source>
</evidence>
<organism evidence="2 3">
    <name type="scientific">Kutzneria chonburiensis</name>
    <dbReference type="NCBI Taxonomy" id="1483604"/>
    <lineage>
        <taxon>Bacteria</taxon>
        <taxon>Bacillati</taxon>
        <taxon>Actinomycetota</taxon>
        <taxon>Actinomycetes</taxon>
        <taxon>Pseudonocardiales</taxon>
        <taxon>Pseudonocardiaceae</taxon>
        <taxon>Kutzneria</taxon>
    </lineage>
</organism>
<comment type="caution">
    <text evidence="2">The sequence shown here is derived from an EMBL/GenBank/DDBJ whole genome shotgun (WGS) entry which is preliminary data.</text>
</comment>
<dbReference type="Proteomes" id="UP001589810">
    <property type="component" value="Unassembled WGS sequence"/>
</dbReference>
<feature type="domain" description="Predicted hydrolase N-terminal" evidence="1">
    <location>
        <begin position="3"/>
        <end position="184"/>
    </location>
</feature>
<dbReference type="InterPro" id="IPR054469">
    <property type="entry name" value="Pred_hydrolase_N"/>
</dbReference>